<comment type="similarity">
    <text evidence="6">Belongs to the ABC-4 integral membrane protein family.</text>
</comment>
<keyword evidence="5 7" id="KW-0472">Membrane</keyword>
<keyword evidence="4 7" id="KW-1133">Transmembrane helix</keyword>
<dbReference type="InterPro" id="IPR050250">
    <property type="entry name" value="Macrolide_Exporter_MacB"/>
</dbReference>
<dbReference type="GO" id="GO:0022857">
    <property type="term" value="F:transmembrane transporter activity"/>
    <property type="evidence" value="ECO:0007669"/>
    <property type="project" value="TreeGrafter"/>
</dbReference>
<feature type="domain" description="MacB-like periplasmic core" evidence="9">
    <location>
        <begin position="21"/>
        <end position="228"/>
    </location>
</feature>
<evidence type="ECO:0000256" key="2">
    <source>
        <dbReference type="ARBA" id="ARBA00022475"/>
    </source>
</evidence>
<feature type="transmembrane region" description="Helical" evidence="7">
    <location>
        <begin position="321"/>
        <end position="342"/>
    </location>
</feature>
<dbReference type="AlphaFoldDB" id="A0A9J6QSI4"/>
<proteinExistence type="inferred from homology"/>
<feature type="transmembrane region" description="Helical" evidence="7">
    <location>
        <begin position="354"/>
        <end position="377"/>
    </location>
</feature>
<comment type="caution">
    <text evidence="10">The sequence shown here is derived from an EMBL/GenBank/DDBJ whole genome shotgun (WGS) entry which is preliminary data.</text>
</comment>
<evidence type="ECO:0000259" key="9">
    <source>
        <dbReference type="Pfam" id="PF12704"/>
    </source>
</evidence>
<keyword evidence="11" id="KW-1185">Reference proteome</keyword>
<evidence type="ECO:0000256" key="5">
    <source>
        <dbReference type="ARBA" id="ARBA00023136"/>
    </source>
</evidence>
<evidence type="ECO:0000313" key="10">
    <source>
        <dbReference type="EMBL" id="MCU7377587.1"/>
    </source>
</evidence>
<reference evidence="10" key="1">
    <citation type="submission" date="2022-09" db="EMBL/GenBank/DDBJ databases">
        <title>Culturomic study of gut microbiota in children with autism spectrum disorder.</title>
        <authorList>
            <person name="Efimov B.A."/>
            <person name="Chaplin A.V."/>
            <person name="Sokolova S.R."/>
            <person name="Pikina A.P."/>
            <person name="Korzhanova M."/>
            <person name="Belova V."/>
            <person name="Korostin D."/>
        </authorList>
    </citation>
    <scope>NUCLEOTIDE SEQUENCE</scope>
    <source>
        <strain evidence="10">ASD5510</strain>
    </source>
</reference>
<dbReference type="PANTHER" id="PTHR30572">
    <property type="entry name" value="MEMBRANE COMPONENT OF TRANSPORTER-RELATED"/>
    <property type="match status" value="1"/>
</dbReference>
<feature type="domain" description="ABC3 transporter permease C-terminal" evidence="8">
    <location>
        <begin position="266"/>
        <end position="389"/>
    </location>
</feature>
<dbReference type="EMBL" id="JAOSHN010000002">
    <property type="protein sequence ID" value="MCU7377587.1"/>
    <property type="molecule type" value="Genomic_DNA"/>
</dbReference>
<feature type="transmembrane region" description="Helical" evidence="7">
    <location>
        <begin position="752"/>
        <end position="771"/>
    </location>
</feature>
<gene>
    <name evidence="10" type="ORF">OBO34_04365</name>
</gene>
<keyword evidence="3 7" id="KW-0812">Transmembrane</keyword>
<dbReference type="PANTHER" id="PTHR30572:SF4">
    <property type="entry name" value="ABC TRANSPORTER PERMEASE YTRF"/>
    <property type="match status" value="1"/>
</dbReference>
<keyword evidence="2" id="KW-1003">Cell membrane</keyword>
<dbReference type="Proteomes" id="UP001065549">
    <property type="component" value="Unassembled WGS sequence"/>
</dbReference>
<evidence type="ECO:0000256" key="1">
    <source>
        <dbReference type="ARBA" id="ARBA00004651"/>
    </source>
</evidence>
<organism evidence="10 11">
    <name type="scientific">Hominibacterium faecale</name>
    <dbReference type="NCBI Taxonomy" id="2839743"/>
    <lineage>
        <taxon>Bacteria</taxon>
        <taxon>Bacillati</taxon>
        <taxon>Bacillota</taxon>
        <taxon>Clostridia</taxon>
        <taxon>Peptostreptococcales</taxon>
        <taxon>Anaerovoracaceae</taxon>
        <taxon>Hominibacterium</taxon>
    </lineage>
</organism>
<evidence type="ECO:0000256" key="6">
    <source>
        <dbReference type="ARBA" id="ARBA00038076"/>
    </source>
</evidence>
<name>A0A9J6QSI4_9FIRM</name>
<evidence type="ECO:0000259" key="8">
    <source>
        <dbReference type="Pfam" id="PF02687"/>
    </source>
</evidence>
<evidence type="ECO:0000256" key="4">
    <source>
        <dbReference type="ARBA" id="ARBA00022989"/>
    </source>
</evidence>
<evidence type="ECO:0000256" key="3">
    <source>
        <dbReference type="ARBA" id="ARBA00022692"/>
    </source>
</evidence>
<dbReference type="InterPro" id="IPR003838">
    <property type="entry name" value="ABC3_permease_C"/>
</dbReference>
<protein>
    <submittedName>
        <fullName evidence="10">ABC transporter permease</fullName>
    </submittedName>
</protein>
<feature type="transmembrane region" description="Helical" evidence="7">
    <location>
        <begin position="655"/>
        <end position="678"/>
    </location>
</feature>
<dbReference type="InterPro" id="IPR025857">
    <property type="entry name" value="MacB_PCD"/>
</dbReference>
<feature type="domain" description="ABC3 transporter permease C-terminal" evidence="8">
    <location>
        <begin position="665"/>
        <end position="781"/>
    </location>
</feature>
<dbReference type="GO" id="GO:0005886">
    <property type="term" value="C:plasma membrane"/>
    <property type="evidence" value="ECO:0007669"/>
    <property type="project" value="UniProtKB-SubCell"/>
</dbReference>
<evidence type="ECO:0000313" key="11">
    <source>
        <dbReference type="Proteomes" id="UP001065549"/>
    </source>
</evidence>
<comment type="subcellular location">
    <subcellularLocation>
        <location evidence="1">Cell membrane</location>
        <topology evidence="1">Multi-pass membrane protein</topology>
    </subcellularLocation>
</comment>
<feature type="transmembrane region" description="Helical" evidence="7">
    <location>
        <begin position="709"/>
        <end position="732"/>
    </location>
</feature>
<evidence type="ECO:0000256" key="7">
    <source>
        <dbReference type="SAM" id="Phobius"/>
    </source>
</evidence>
<sequence length="791" mass="86682">MKHYLDLIPISAKVYRKQNRMTLICISLAVFLVTVIFGMADMEVRSQRLQAIKDYGNWHMMLKTADEEEAAMVAARPEVTASAWYGVLNYRLAQDYRIGPGKTAICSFDSSFLSNIFSGIKFVEGHFPQNDRQAALTENAKDRLKIKVGDKITLDTPQGESYQYTVSGFLENTSLLMKADGIGTFLNPDGYQALTASMKSGDVTDQDGCYYIQLSTHCDMNRVMNDIASQFNWSDKKDIAKNTKLLATLGQSRDSFILQLYSVALVLFLLVLLAGVLMIAGSLSTNIMQRTEFFGMLRCLGASKKQIIRFVRLEALQWCKWALPIGILSGMAVIWILCAVLRDLSPSYFSAMPIFGVSWISVVCGIAVGILTVLLAAQSPAKKAAKVSPLTAVSGNAYTPQPASKAANTRWLKVDTALGVHHAKASKKNFALMAGSFALSIILFLAFSATMDFMDHAIKPLKPYTPDLSIISADNTRSLNSRLTDCLEDDAAVEKVYGRMFAYKLSAETSGNPLSVDLISYEQHQFDWAKDVLIEGSLGNVQKNKDAVLTVYDAKNPLHPGDTITVHSQGKEKTVTVTGVLSDSPFTNEADTEIIICSEAVFRSLQGDGGYTIIDVQLSDKATDQDVNRIRSLTSGPNRTFSDQRASNAEVQGGYLSFALFIYGFLIIIALITVFNIINSIAMSVSARIPQYGAMRAIGMSSRQMIKMILAESITYAAASSIIGCAAGLPIHKFLYEHLVTYRWGDPWQVPAGPLALILLLVIASSIAAVYGPAKRIHRLSIVDTINAKQQ</sequence>
<feature type="transmembrane region" description="Helical" evidence="7">
    <location>
        <begin position="430"/>
        <end position="451"/>
    </location>
</feature>
<accession>A0A9J6QSI4</accession>
<feature type="transmembrane region" description="Helical" evidence="7">
    <location>
        <begin position="256"/>
        <end position="280"/>
    </location>
</feature>
<feature type="transmembrane region" description="Helical" evidence="7">
    <location>
        <begin position="21"/>
        <end position="40"/>
    </location>
</feature>
<dbReference type="Pfam" id="PF02687">
    <property type="entry name" value="FtsX"/>
    <property type="match status" value="2"/>
</dbReference>
<dbReference type="Pfam" id="PF12704">
    <property type="entry name" value="MacB_PCD"/>
    <property type="match status" value="1"/>
</dbReference>